<name>A0A8J3E3L5_9PROT</name>
<reference evidence="2" key="1">
    <citation type="journal article" date="2014" name="Int. J. Syst. Evol. Microbiol.">
        <title>Complete genome sequence of Corynebacterium casei LMG S-19264T (=DSM 44701T), isolated from a smear-ripened cheese.</title>
        <authorList>
            <consortium name="US DOE Joint Genome Institute (JGI-PGF)"/>
            <person name="Walter F."/>
            <person name="Albersmeier A."/>
            <person name="Kalinowski J."/>
            <person name="Ruckert C."/>
        </authorList>
    </citation>
    <scope>NUCLEOTIDE SEQUENCE</scope>
    <source>
        <strain evidence="2">CGMCC 1.15725</strain>
    </source>
</reference>
<dbReference type="Proteomes" id="UP000646365">
    <property type="component" value="Unassembled WGS sequence"/>
</dbReference>
<organism evidence="2 3">
    <name type="scientific">Aliidongia dinghuensis</name>
    <dbReference type="NCBI Taxonomy" id="1867774"/>
    <lineage>
        <taxon>Bacteria</taxon>
        <taxon>Pseudomonadati</taxon>
        <taxon>Pseudomonadota</taxon>
        <taxon>Alphaproteobacteria</taxon>
        <taxon>Rhodospirillales</taxon>
        <taxon>Dongiaceae</taxon>
        <taxon>Aliidongia</taxon>
    </lineage>
</organism>
<evidence type="ECO:0000313" key="2">
    <source>
        <dbReference type="EMBL" id="GGF17280.1"/>
    </source>
</evidence>
<comment type="caution">
    <text evidence="2">The sequence shown here is derived from an EMBL/GenBank/DDBJ whole genome shotgun (WGS) entry which is preliminary data.</text>
</comment>
<feature type="signal peptide" evidence="1">
    <location>
        <begin position="1"/>
        <end position="20"/>
    </location>
</feature>
<gene>
    <name evidence="2" type="ORF">GCM10011611_23840</name>
</gene>
<keyword evidence="3" id="KW-1185">Reference proteome</keyword>
<accession>A0A8J3E3L5</accession>
<reference evidence="2" key="2">
    <citation type="submission" date="2020-09" db="EMBL/GenBank/DDBJ databases">
        <authorList>
            <person name="Sun Q."/>
            <person name="Zhou Y."/>
        </authorList>
    </citation>
    <scope>NUCLEOTIDE SEQUENCE</scope>
    <source>
        <strain evidence="2">CGMCC 1.15725</strain>
    </source>
</reference>
<evidence type="ECO:0000313" key="3">
    <source>
        <dbReference type="Proteomes" id="UP000646365"/>
    </source>
</evidence>
<keyword evidence="1" id="KW-0732">Signal</keyword>
<sequence length="136" mass="14657">MMRWLIGIGVIAMAIHGAFAADQTKTRPARPDPITAIRPLQELMAISTSMVGKDSLCTDATQPDQQIAVGQILAQAFAYQVDGRNVVTGRCETAGDGMCEVFIRHAKGEDVWEKHLVFRSIGGKADVATLQCRDAG</sequence>
<evidence type="ECO:0000256" key="1">
    <source>
        <dbReference type="SAM" id="SignalP"/>
    </source>
</evidence>
<dbReference type="EMBL" id="BMJQ01000005">
    <property type="protein sequence ID" value="GGF17280.1"/>
    <property type="molecule type" value="Genomic_DNA"/>
</dbReference>
<proteinExistence type="predicted"/>
<dbReference type="RefSeq" id="WP_189045888.1">
    <property type="nucleotide sequence ID" value="NZ_BMJQ01000005.1"/>
</dbReference>
<dbReference type="AlphaFoldDB" id="A0A8J3E3L5"/>
<feature type="chain" id="PRO_5035221797" evidence="1">
    <location>
        <begin position="21"/>
        <end position="136"/>
    </location>
</feature>
<protein>
    <submittedName>
        <fullName evidence="2">Uncharacterized protein</fullName>
    </submittedName>
</protein>